<name>A0AA88E018_FICCA</name>
<feature type="compositionally biased region" description="Polar residues" evidence="1">
    <location>
        <begin position="21"/>
        <end position="32"/>
    </location>
</feature>
<sequence>MNNQSRKKFIGQARRWRSRRTGTADQDPSSRQGDPHTWARLCSEHITSGSVSRADRSSPGPHSTYHLASNASPVAISVCYRRRPPTSAAHHIATPCHPL</sequence>
<proteinExistence type="predicted"/>
<dbReference type="AlphaFoldDB" id="A0AA88E018"/>
<feature type="region of interest" description="Disordered" evidence="1">
    <location>
        <begin position="1"/>
        <end position="68"/>
    </location>
</feature>
<dbReference type="EMBL" id="BTGU01000143">
    <property type="protein sequence ID" value="GMN63136.1"/>
    <property type="molecule type" value="Genomic_DNA"/>
</dbReference>
<protein>
    <submittedName>
        <fullName evidence="2">Uncharacterized protein</fullName>
    </submittedName>
</protein>
<comment type="caution">
    <text evidence="2">The sequence shown here is derived from an EMBL/GenBank/DDBJ whole genome shotgun (WGS) entry which is preliminary data.</text>
</comment>
<evidence type="ECO:0000313" key="3">
    <source>
        <dbReference type="Proteomes" id="UP001187192"/>
    </source>
</evidence>
<accession>A0AA88E018</accession>
<organism evidence="2 3">
    <name type="scientific">Ficus carica</name>
    <name type="common">Common fig</name>
    <dbReference type="NCBI Taxonomy" id="3494"/>
    <lineage>
        <taxon>Eukaryota</taxon>
        <taxon>Viridiplantae</taxon>
        <taxon>Streptophyta</taxon>
        <taxon>Embryophyta</taxon>
        <taxon>Tracheophyta</taxon>
        <taxon>Spermatophyta</taxon>
        <taxon>Magnoliopsida</taxon>
        <taxon>eudicotyledons</taxon>
        <taxon>Gunneridae</taxon>
        <taxon>Pentapetalae</taxon>
        <taxon>rosids</taxon>
        <taxon>fabids</taxon>
        <taxon>Rosales</taxon>
        <taxon>Moraceae</taxon>
        <taxon>Ficeae</taxon>
        <taxon>Ficus</taxon>
    </lineage>
</organism>
<gene>
    <name evidence="2" type="ORF">TIFTF001_032221</name>
</gene>
<feature type="compositionally biased region" description="Basic residues" evidence="1">
    <location>
        <begin position="1"/>
        <end position="20"/>
    </location>
</feature>
<reference evidence="2" key="1">
    <citation type="submission" date="2023-07" db="EMBL/GenBank/DDBJ databases">
        <title>draft genome sequence of fig (Ficus carica).</title>
        <authorList>
            <person name="Takahashi T."/>
            <person name="Nishimura K."/>
        </authorList>
    </citation>
    <scope>NUCLEOTIDE SEQUENCE</scope>
</reference>
<dbReference type="Proteomes" id="UP001187192">
    <property type="component" value="Unassembled WGS sequence"/>
</dbReference>
<evidence type="ECO:0000256" key="1">
    <source>
        <dbReference type="SAM" id="MobiDB-lite"/>
    </source>
</evidence>
<keyword evidence="3" id="KW-1185">Reference proteome</keyword>
<evidence type="ECO:0000313" key="2">
    <source>
        <dbReference type="EMBL" id="GMN63136.1"/>
    </source>
</evidence>